<dbReference type="EMBL" id="NMUH01004490">
    <property type="protein sequence ID" value="MQM09846.1"/>
    <property type="molecule type" value="Genomic_DNA"/>
</dbReference>
<dbReference type="AlphaFoldDB" id="A0A843WQB5"/>
<gene>
    <name evidence="1" type="ORF">Taro_042729</name>
</gene>
<proteinExistence type="predicted"/>
<organism evidence="1 2">
    <name type="scientific">Colocasia esculenta</name>
    <name type="common">Wild taro</name>
    <name type="synonym">Arum esculentum</name>
    <dbReference type="NCBI Taxonomy" id="4460"/>
    <lineage>
        <taxon>Eukaryota</taxon>
        <taxon>Viridiplantae</taxon>
        <taxon>Streptophyta</taxon>
        <taxon>Embryophyta</taxon>
        <taxon>Tracheophyta</taxon>
        <taxon>Spermatophyta</taxon>
        <taxon>Magnoliopsida</taxon>
        <taxon>Liliopsida</taxon>
        <taxon>Araceae</taxon>
        <taxon>Aroideae</taxon>
        <taxon>Colocasieae</taxon>
        <taxon>Colocasia</taxon>
    </lineage>
</organism>
<name>A0A843WQB5_COLES</name>
<protein>
    <submittedName>
        <fullName evidence="1">Uncharacterized protein</fullName>
    </submittedName>
</protein>
<evidence type="ECO:0000313" key="2">
    <source>
        <dbReference type="Proteomes" id="UP000652761"/>
    </source>
</evidence>
<keyword evidence="2" id="KW-1185">Reference proteome</keyword>
<evidence type="ECO:0000313" key="1">
    <source>
        <dbReference type="EMBL" id="MQM09846.1"/>
    </source>
</evidence>
<accession>A0A843WQB5</accession>
<reference evidence="1" key="1">
    <citation type="submission" date="2017-07" db="EMBL/GenBank/DDBJ databases">
        <title>Taro Niue Genome Assembly and Annotation.</title>
        <authorList>
            <person name="Atibalentja N."/>
            <person name="Keating K."/>
            <person name="Fields C.J."/>
        </authorList>
    </citation>
    <scope>NUCLEOTIDE SEQUENCE</scope>
    <source>
        <strain evidence="1">Niue_2</strain>
        <tissue evidence="1">Leaf</tissue>
    </source>
</reference>
<dbReference type="Proteomes" id="UP000652761">
    <property type="component" value="Unassembled WGS sequence"/>
</dbReference>
<comment type="caution">
    <text evidence="1">The sequence shown here is derived from an EMBL/GenBank/DDBJ whole genome shotgun (WGS) entry which is preliminary data.</text>
</comment>
<sequence length="204" mass="21880">MPSAPTSTAFLPYEIARPSAIQHFLLFYPNLPYVPIPILALPCADNLRQSPRVVAVSLAQKPSRQSPHAVVVAVALAPSLSPSRQSPRDVAGPTQTPCIAVAVAVALAPSPKQTPCIAGVNCPSVPGHQGTPIPPTEVGQAIYYRTTGVEDGFKELVVARLEDWKSQLNLPRARIVELAAFPSQPHSRHFQRGTLSVFKVAIFQ</sequence>